<gene>
    <name evidence="1" type="ORF">LCGC14_2432640</name>
</gene>
<reference evidence="1" key="1">
    <citation type="journal article" date="2015" name="Nature">
        <title>Complex archaea that bridge the gap between prokaryotes and eukaryotes.</title>
        <authorList>
            <person name="Spang A."/>
            <person name="Saw J.H."/>
            <person name="Jorgensen S.L."/>
            <person name="Zaremba-Niedzwiedzka K."/>
            <person name="Martijn J."/>
            <person name="Lind A.E."/>
            <person name="van Eijk R."/>
            <person name="Schleper C."/>
            <person name="Guy L."/>
            <person name="Ettema T.J."/>
        </authorList>
    </citation>
    <scope>NUCLEOTIDE SEQUENCE</scope>
</reference>
<comment type="caution">
    <text evidence="1">The sequence shown here is derived from an EMBL/GenBank/DDBJ whole genome shotgun (WGS) entry which is preliminary data.</text>
</comment>
<proteinExistence type="predicted"/>
<name>A0A0F9EFH0_9ZZZZ</name>
<dbReference type="AlphaFoldDB" id="A0A0F9EFH0"/>
<accession>A0A0F9EFH0</accession>
<organism evidence="1">
    <name type="scientific">marine sediment metagenome</name>
    <dbReference type="NCBI Taxonomy" id="412755"/>
    <lineage>
        <taxon>unclassified sequences</taxon>
        <taxon>metagenomes</taxon>
        <taxon>ecological metagenomes</taxon>
    </lineage>
</organism>
<evidence type="ECO:0000313" key="1">
    <source>
        <dbReference type="EMBL" id="KKL22718.1"/>
    </source>
</evidence>
<protein>
    <submittedName>
        <fullName evidence="1">Uncharacterized protein</fullName>
    </submittedName>
</protein>
<dbReference type="EMBL" id="LAZR01037243">
    <property type="protein sequence ID" value="KKL22718.1"/>
    <property type="molecule type" value="Genomic_DNA"/>
</dbReference>
<sequence>MCGGQDKARLAFSEERMTDVYRMVGWYPAAGTLNVRPAEGVESALTTLGPPRWETERKGRMNLRWWSGLLELTGRSELNAGVRQNGDGGGERVPRLVRSAWALVLGGGAAVWDEVLAWEAIYGKQWDGLVVAANDVGSHWPRSLDHWVTLHPNRLPGWEGTRKHYGFPDGYVTWGRRLDHTDHCIKPWAGGSSGMLAIQVAAQVGCVRAVLCGIPMTATPHFTESFVHLSEPWTAVASHWKAWLKNGDKVQGWVRSMSGMTEHFLGTPTVEWLLGEEV</sequence>